<accession>A0AAD5UG67</accession>
<evidence type="ECO:0000313" key="2">
    <source>
        <dbReference type="Proteomes" id="UP001210925"/>
    </source>
</evidence>
<proteinExistence type="predicted"/>
<reference evidence="1" key="1">
    <citation type="submission" date="2020-05" db="EMBL/GenBank/DDBJ databases">
        <title>Phylogenomic resolution of chytrid fungi.</title>
        <authorList>
            <person name="Stajich J.E."/>
            <person name="Amses K."/>
            <person name="Simmons R."/>
            <person name="Seto K."/>
            <person name="Myers J."/>
            <person name="Bonds A."/>
            <person name="Quandt C.A."/>
            <person name="Barry K."/>
            <person name="Liu P."/>
            <person name="Grigoriev I."/>
            <person name="Longcore J.E."/>
            <person name="James T.Y."/>
        </authorList>
    </citation>
    <scope>NUCLEOTIDE SEQUENCE</scope>
    <source>
        <strain evidence="1">PLAUS21</strain>
    </source>
</reference>
<dbReference type="EMBL" id="JADGKB010000087">
    <property type="protein sequence ID" value="KAJ3254361.1"/>
    <property type="molecule type" value="Genomic_DNA"/>
</dbReference>
<dbReference type="Proteomes" id="UP001210925">
    <property type="component" value="Unassembled WGS sequence"/>
</dbReference>
<name>A0AAD5UG67_9FUNG</name>
<dbReference type="AlphaFoldDB" id="A0AAD5UG67"/>
<organism evidence="1 2">
    <name type="scientific">Boothiomyces macroporosus</name>
    <dbReference type="NCBI Taxonomy" id="261099"/>
    <lineage>
        <taxon>Eukaryota</taxon>
        <taxon>Fungi</taxon>
        <taxon>Fungi incertae sedis</taxon>
        <taxon>Chytridiomycota</taxon>
        <taxon>Chytridiomycota incertae sedis</taxon>
        <taxon>Chytridiomycetes</taxon>
        <taxon>Rhizophydiales</taxon>
        <taxon>Terramycetaceae</taxon>
        <taxon>Boothiomyces</taxon>
    </lineage>
</organism>
<evidence type="ECO:0000313" key="1">
    <source>
        <dbReference type="EMBL" id="KAJ3254361.1"/>
    </source>
</evidence>
<sequence>MERHLEWSQEQFNVYTGKLSPLILKNQIDLDELSRGVYVYSSFNVHKGDKTELIFTSKTSSTTKRLVSRHIITGNETFYVKDNIVITLQGSIISVFDKEMYGEINFNGSQLVYGWSPLYIVKARLFGDTVTCFVCEQLVTFRLSQVLSPQTPAAKLSFCDRLTSYQHTMHYREITVEYHPSGVVDLDFNYTEMKKCFAKRGILINNVQLHIKGGIIPYIFK</sequence>
<keyword evidence="2" id="KW-1185">Reference proteome</keyword>
<gene>
    <name evidence="1" type="ORF">HK103_007243</name>
</gene>
<comment type="caution">
    <text evidence="1">The sequence shown here is derived from an EMBL/GenBank/DDBJ whole genome shotgun (WGS) entry which is preliminary data.</text>
</comment>
<protein>
    <submittedName>
        <fullName evidence="1">Uncharacterized protein</fullName>
    </submittedName>
</protein>